<protein>
    <submittedName>
        <fullName evidence="6">LamG domain-containing protein</fullName>
    </submittedName>
</protein>
<dbReference type="PANTHER" id="PTHR46130">
    <property type="entry name" value="LAMGL DOMAIN-CONTAINING PROTEIN"/>
    <property type="match status" value="1"/>
</dbReference>
<dbReference type="Pfam" id="PF13385">
    <property type="entry name" value="Laminin_G_3"/>
    <property type="match status" value="3"/>
</dbReference>
<accession>A0A3E0L0P2</accession>
<evidence type="ECO:0000313" key="7">
    <source>
        <dbReference type="Proteomes" id="UP000256873"/>
    </source>
</evidence>
<dbReference type="SMART" id="SM00560">
    <property type="entry name" value="LamGL"/>
    <property type="match status" value="2"/>
</dbReference>
<keyword evidence="2" id="KW-1015">Disulfide bond</keyword>
<feature type="region of interest" description="Disordered" evidence="4">
    <location>
        <begin position="2042"/>
        <end position="2078"/>
    </location>
</feature>
<keyword evidence="3" id="KW-0175">Coiled coil</keyword>
<comment type="caution">
    <text evidence="6">The sequence shown here is derived from an EMBL/GenBank/DDBJ whole genome shotgun (WGS) entry which is preliminary data.</text>
</comment>
<dbReference type="SUPFAM" id="SSF49899">
    <property type="entry name" value="Concanavalin A-like lectins/glucanases"/>
    <property type="match status" value="3"/>
</dbReference>
<feature type="coiled-coil region" evidence="3">
    <location>
        <begin position="2319"/>
        <end position="2353"/>
    </location>
</feature>
<evidence type="ECO:0000256" key="1">
    <source>
        <dbReference type="ARBA" id="ARBA00022729"/>
    </source>
</evidence>
<feature type="domain" description="LamG-like jellyroll fold" evidence="5">
    <location>
        <begin position="550"/>
        <end position="690"/>
    </location>
</feature>
<feature type="coiled-coil region" evidence="3">
    <location>
        <begin position="892"/>
        <end position="963"/>
    </location>
</feature>
<dbReference type="GO" id="GO:0005615">
    <property type="term" value="C:extracellular space"/>
    <property type="evidence" value="ECO:0007669"/>
    <property type="project" value="TreeGrafter"/>
</dbReference>
<dbReference type="InterPro" id="IPR013320">
    <property type="entry name" value="ConA-like_dom_sf"/>
</dbReference>
<dbReference type="InterPro" id="IPR006558">
    <property type="entry name" value="LamG-like"/>
</dbReference>
<dbReference type="GO" id="GO:0004222">
    <property type="term" value="F:metalloendopeptidase activity"/>
    <property type="evidence" value="ECO:0007669"/>
    <property type="project" value="TreeGrafter"/>
</dbReference>
<reference evidence="6 7" key="1">
    <citation type="submission" date="2017-10" db="EMBL/GenBank/DDBJ databases">
        <title>A large-scale comparative metagenomic study reveals the eutrophication-driven functional interactions in six Microcystis-epibionts communities.</title>
        <authorList>
            <person name="Li Q."/>
            <person name="Lin F."/>
        </authorList>
    </citation>
    <scope>NUCLEOTIDE SEQUENCE [LARGE SCALE GENOMIC DNA]</scope>
    <source>
        <strain evidence="6">TF09</strain>
    </source>
</reference>
<feature type="domain" description="LamG-like jellyroll fold" evidence="5">
    <location>
        <begin position="1530"/>
        <end position="1659"/>
    </location>
</feature>
<dbReference type="EMBL" id="QQWC01000004">
    <property type="protein sequence ID" value="REJ40927.1"/>
    <property type="molecule type" value="Genomic_DNA"/>
</dbReference>
<dbReference type="Gene3D" id="2.60.120.200">
    <property type="match status" value="3"/>
</dbReference>
<dbReference type="Proteomes" id="UP000256873">
    <property type="component" value="Unassembled WGS sequence"/>
</dbReference>
<keyword evidence="1" id="KW-0732">Signal</keyword>
<name>A0A3E0L0P2_9CHRO</name>
<organism evidence="6 7">
    <name type="scientific">Microcystis flos-aquae TF09</name>
    <dbReference type="NCBI Taxonomy" id="2060473"/>
    <lineage>
        <taxon>Bacteria</taxon>
        <taxon>Bacillati</taxon>
        <taxon>Cyanobacteriota</taxon>
        <taxon>Cyanophyceae</taxon>
        <taxon>Oscillatoriophycideae</taxon>
        <taxon>Chroococcales</taxon>
        <taxon>Microcystaceae</taxon>
        <taxon>Microcystis</taxon>
    </lineage>
</organism>
<dbReference type="PANTHER" id="PTHR46130:SF3">
    <property type="entry name" value="CHROMOSOME UNDETERMINED SCAFFOLD_33, WHOLE GENOME SHOTGUN SEQUENCE"/>
    <property type="match status" value="1"/>
</dbReference>
<dbReference type="GO" id="GO:0007166">
    <property type="term" value="P:cell surface receptor signaling pathway"/>
    <property type="evidence" value="ECO:0007669"/>
    <property type="project" value="TreeGrafter"/>
</dbReference>
<evidence type="ECO:0000313" key="6">
    <source>
        <dbReference type="EMBL" id="REJ40927.1"/>
    </source>
</evidence>
<evidence type="ECO:0000256" key="4">
    <source>
        <dbReference type="SAM" id="MobiDB-lite"/>
    </source>
</evidence>
<evidence type="ECO:0000256" key="2">
    <source>
        <dbReference type="ARBA" id="ARBA00023157"/>
    </source>
</evidence>
<evidence type="ECO:0000259" key="5">
    <source>
        <dbReference type="SMART" id="SM00560"/>
    </source>
</evidence>
<dbReference type="GO" id="GO:0006508">
    <property type="term" value="P:proteolysis"/>
    <property type="evidence" value="ECO:0007669"/>
    <property type="project" value="TreeGrafter"/>
</dbReference>
<sequence length="2358" mass="261399">MYLLKDKLQHISTITHEGKIVVFATDAEGKISYTVKQEGFEDSYLNTPADQRTGWENWQTLEFPDEDDDQSVIEKEKAELTDQQNTSQYLLKSLYKTENITAVAPVQVIAALEHIYVFRQSTSNTLLVDRFVLDGMTNKLNRKLEVRFKRSKRKHTPTKNMQQGSNGLVNVDTLDFRDANGKFFYEPTTELCLVNNLHKGWFSVVLVPTIENDVYRWHIFAYNSQTKKVELTTIRASEEGLFEVKDYTVFEESKDSLVPRKIPGVIKRTLDIKDVTVTNGLSATKYDLQQAQETQSGEEQLLKTATRLMLAIPTDKGAAAFSFAIAGDGTLGEIGKNPDSKLIRSRQREVLLPLNTLDEIKAIGDTTPPPQGIISGFAAGTDEEDIEDLVKISTDGGASKLANYDLVKISGTSDYQGLYPTIKVDQDTFDIDIPLERGLGYWEKEDQEEGGLIFDGMITAYQKTADGKLRVTCANHGLKNGDQVQITGTEDYKDSYPVRRIDDTHFVIERKWAIGEAVNVKLVSQKRRGIVFDGVDDYISLPEMNHNFSEGFTVEAWVWYDSLKSNSRIIDFGNGAGVDNITFANLANGGRGTIYLNIFEGQKLQGGVGSASLGVLETGKWIHLAATIDGLNGQGTLYKNGEVIQTSSLHLPKTIKRTQNYIARSNWSSDSYFQGKISDLRVWKIARTAEDIKNSMYLQLTGKEVGLVGYWRLGGISEGKVVDFSVNGNDGTVYGEPYVSAATLSRTLGSELNAVKYSNSELFAVSERATYEESFEFKVNSRNPVNLAYLDNADGKNIGTKIFTFSYWGKTSRSAEEKKTISSAVQNKFEDLGNGWYRASCNVTIPDEVSVLRSFEIANVKGNWQSLEIRKHQIRLLSDSITEAKYTDGVTLATLVDDHATLAAKLKQLELKEKQETVLLKEKRELEAKIAAYNAQAGTRAEIQKLTAEIEKLTKEEKILSDHYTAQLDSPFNYYCLLSFKAAGDGQRVQVIGRSYMGLELVGQGINDWQKVKFISTGDGFYVMSFKAAGDGQRVQVIGRSYMGLELVGQGINDWQKVKFISTGDGFYVMSFKAAGDGQRVQVIGRSYMGLELVGQGINDWQKVKFISTGEQTNNKIALAYNAWQAKLQQLNQAKEELKRLNAVLTATPADKAAWDARLAQVIALITALQTELNTLNTEFLNGVKNTQAKPQKMPQVAKDSKGLVTQGVLLGFVQPASRLNAIETCEGNVQLSYFDRAGRMRQTNYDATADGKNAAFEQWIPDAQRACLNFSNSNSIVTLNKPFYLADDWSVEAWFVYPLPDTKEWNTLIRGKDVDNHILLVKNRKQLGIYLANDSLGQKFYDSGFNMELLTGGWHHVAAVGRGDTTLFYIDGKKVGDVKAKALKDAEDNLTKNSNDAAAKKKVEDLKKASLKSKNDVAFIGNHEKGGQPFGKVAEVRIWVVALSDDEIAVNSKTLLSGNEPGLLAYYPMNEATGVEVRDHSGNGNKATVSGANWWGCTAPIGNIDNTVMKFDGVNSYITASKSLMNNLSTFTLEGWVKALSLPEGKTISLFGQNDVMEFGIDCQKLVVWTKDCGNWFHADAVYPLHEWHHVAVVGNGTNVLLYLDGVPIKTGGSRTGNYGTSSDPFQIGAGVWSGGKTDLFNGNIAEVRIWKVARTQAEIQADAYKRLSGKEPNLVAYYPLNEIRLEGSTRKVLDLVGNNHGTVYEAVTVDDNTLPIGSDALVSAEYSTVTLESSTKTKVAIMRRFFAYPTANGVTLLPDKRIETLELKWIGNAQFAPTLLGYIEGPPPVPSENLTLSDDYNGATSVELTMSEDVAFSWNRSQDSGLGATADTFIGAGGTMSILTAPMGVGTSIDTSTKVGFKGNFNFSYQFQNESNITSSSSLSMTDKLELRGTPEESTKFPHLGTRFIPKNIGYALVVSALADVFVTRLARTGKMVGYQVQPVDGIPPDVNTITFLMNPAYTMNGSLDGMTGSSATSQRFFKHVPEMRSQYGSLYPASYYRLKEAYDLKRQIEAEDKRRESYFSNFNVRLVDELSLDRNIDSGDAPTTIGVQREEDKPNTQMTDEEKKKEQDQKVEQFQADAAAASNKTNAAAKAKQAEIQRKITDQEKRVQATESFAGWQKRMESIQIRAGKRNIVNTYVWDADGGLRTEAQSFANTVEHTIGGSFAMNAGLGVDSSFSVGGVDVELTAQATVNLTQTMSKTEARSKGFQLNVDLSGLEYKGITDYNDRPILPGEKVDRYRFMSFYLEGSTNHFHDFFNYVVDPEWLRSNDEEARALRETQAGKPNKAWRVLHRVTYVERPALMGFGRDVRKLRAAAAVSDNQALLDKIAKLEEENQKLEKKLDTIISLLKGQK</sequence>
<evidence type="ECO:0000256" key="3">
    <source>
        <dbReference type="SAM" id="Coils"/>
    </source>
</evidence>
<gene>
    <name evidence="6" type="ORF">DWQ54_14630</name>
</gene>
<feature type="compositionally biased region" description="Basic and acidic residues" evidence="4">
    <location>
        <begin position="2055"/>
        <end position="2078"/>
    </location>
</feature>
<dbReference type="InterPro" id="IPR043543">
    <property type="entry name" value="PAPPA/PAPPA2"/>
</dbReference>
<feature type="coiled-coil region" evidence="3">
    <location>
        <begin position="1121"/>
        <end position="1179"/>
    </location>
</feature>
<proteinExistence type="predicted"/>